<dbReference type="OrthoDB" id="10409216at2759"/>
<gene>
    <name evidence="2" type="ORF">TorRG33x02_344240</name>
</gene>
<dbReference type="AlphaFoldDB" id="A0A2P5AQJ9"/>
<dbReference type="Proteomes" id="UP000237000">
    <property type="component" value="Unassembled WGS sequence"/>
</dbReference>
<evidence type="ECO:0000313" key="3">
    <source>
        <dbReference type="Proteomes" id="UP000237000"/>
    </source>
</evidence>
<sequence>MEDPPHSSKSNAPIRVTEPSFSSSSHHKPNKKDARKWKTKKKKYGDHHFELGPKGVLGLSCLKPFPSKLKARWLRLFKETNVSPCGATRRIK</sequence>
<evidence type="ECO:0000256" key="1">
    <source>
        <dbReference type="SAM" id="MobiDB-lite"/>
    </source>
</evidence>
<organism evidence="2 3">
    <name type="scientific">Trema orientale</name>
    <name type="common">Charcoal tree</name>
    <name type="synonym">Celtis orientalis</name>
    <dbReference type="NCBI Taxonomy" id="63057"/>
    <lineage>
        <taxon>Eukaryota</taxon>
        <taxon>Viridiplantae</taxon>
        <taxon>Streptophyta</taxon>
        <taxon>Embryophyta</taxon>
        <taxon>Tracheophyta</taxon>
        <taxon>Spermatophyta</taxon>
        <taxon>Magnoliopsida</taxon>
        <taxon>eudicotyledons</taxon>
        <taxon>Gunneridae</taxon>
        <taxon>Pentapetalae</taxon>
        <taxon>rosids</taxon>
        <taxon>fabids</taxon>
        <taxon>Rosales</taxon>
        <taxon>Cannabaceae</taxon>
        <taxon>Trema</taxon>
    </lineage>
</organism>
<reference evidence="3" key="1">
    <citation type="submission" date="2016-06" db="EMBL/GenBank/DDBJ databases">
        <title>Parallel loss of symbiosis genes in relatives of nitrogen-fixing non-legume Parasponia.</title>
        <authorList>
            <person name="Van Velzen R."/>
            <person name="Holmer R."/>
            <person name="Bu F."/>
            <person name="Rutten L."/>
            <person name="Van Zeijl A."/>
            <person name="Liu W."/>
            <person name="Santuari L."/>
            <person name="Cao Q."/>
            <person name="Sharma T."/>
            <person name="Shen D."/>
            <person name="Roswanjaya Y."/>
            <person name="Wardhani T."/>
            <person name="Kalhor M.S."/>
            <person name="Jansen J."/>
            <person name="Van den Hoogen J."/>
            <person name="Gungor B."/>
            <person name="Hartog M."/>
            <person name="Hontelez J."/>
            <person name="Verver J."/>
            <person name="Yang W.-C."/>
            <person name="Schijlen E."/>
            <person name="Repin R."/>
            <person name="Schilthuizen M."/>
            <person name="Schranz E."/>
            <person name="Heidstra R."/>
            <person name="Miyata K."/>
            <person name="Fedorova E."/>
            <person name="Kohlen W."/>
            <person name="Bisseling T."/>
            <person name="Smit S."/>
            <person name="Geurts R."/>
        </authorList>
    </citation>
    <scope>NUCLEOTIDE SEQUENCE [LARGE SCALE GENOMIC DNA]</scope>
    <source>
        <strain evidence="3">cv. RG33-2</strain>
    </source>
</reference>
<feature type="compositionally biased region" description="Basic residues" evidence="1">
    <location>
        <begin position="25"/>
        <end position="45"/>
    </location>
</feature>
<feature type="non-terminal residue" evidence="2">
    <location>
        <position position="92"/>
    </location>
</feature>
<dbReference type="EMBL" id="JXTC01000741">
    <property type="protein sequence ID" value="PON38814.1"/>
    <property type="molecule type" value="Genomic_DNA"/>
</dbReference>
<protein>
    <submittedName>
        <fullName evidence="2">Uncharacterized protein</fullName>
    </submittedName>
</protein>
<keyword evidence="3" id="KW-1185">Reference proteome</keyword>
<name>A0A2P5AQJ9_TREOI</name>
<dbReference type="InParanoid" id="A0A2P5AQJ9"/>
<accession>A0A2P5AQJ9</accession>
<proteinExistence type="predicted"/>
<feature type="region of interest" description="Disordered" evidence="1">
    <location>
        <begin position="1"/>
        <end position="48"/>
    </location>
</feature>
<comment type="caution">
    <text evidence="2">The sequence shown here is derived from an EMBL/GenBank/DDBJ whole genome shotgun (WGS) entry which is preliminary data.</text>
</comment>
<evidence type="ECO:0000313" key="2">
    <source>
        <dbReference type="EMBL" id="PON38814.1"/>
    </source>
</evidence>